<gene>
    <name evidence="1" type="ORF">B4O97_08680</name>
</gene>
<dbReference type="AlphaFoldDB" id="A0A1Y1RZX7"/>
<protein>
    <submittedName>
        <fullName evidence="1">Uncharacterized protein</fullName>
    </submittedName>
</protein>
<keyword evidence="2" id="KW-1185">Reference proteome</keyword>
<dbReference type="InterPro" id="IPR018679">
    <property type="entry name" value="DUF2161"/>
</dbReference>
<dbReference type="Proteomes" id="UP000192343">
    <property type="component" value="Unassembled WGS sequence"/>
</dbReference>
<evidence type="ECO:0000313" key="2">
    <source>
        <dbReference type="Proteomes" id="UP000192343"/>
    </source>
</evidence>
<comment type="caution">
    <text evidence="1">The sequence shown here is derived from an EMBL/GenBank/DDBJ whole genome shotgun (WGS) entry which is preliminary data.</text>
</comment>
<dbReference type="STRING" id="1963862.B4O97_08680"/>
<organism evidence="1 2">
    <name type="scientific">Marispirochaeta aestuarii</name>
    <dbReference type="NCBI Taxonomy" id="1963862"/>
    <lineage>
        <taxon>Bacteria</taxon>
        <taxon>Pseudomonadati</taxon>
        <taxon>Spirochaetota</taxon>
        <taxon>Spirochaetia</taxon>
        <taxon>Spirochaetales</taxon>
        <taxon>Spirochaetaceae</taxon>
        <taxon>Marispirochaeta</taxon>
    </lineage>
</organism>
<dbReference type="RefSeq" id="WP_083050060.1">
    <property type="nucleotide sequence ID" value="NZ_MWQY01000008.1"/>
</dbReference>
<name>A0A1Y1RZX7_9SPIO</name>
<reference evidence="1 2" key="1">
    <citation type="submission" date="2017-03" db="EMBL/GenBank/DDBJ databases">
        <title>Draft Genome sequence of Marispirochaeta sp. strain JC444.</title>
        <authorList>
            <person name="Shivani Y."/>
            <person name="Subhash Y."/>
            <person name="Sasikala C."/>
            <person name="Ramana C."/>
        </authorList>
    </citation>
    <scope>NUCLEOTIDE SEQUENCE [LARGE SCALE GENOMIC DNA]</scope>
    <source>
        <strain evidence="1 2">JC444</strain>
    </source>
</reference>
<dbReference type="Pfam" id="PF09929">
    <property type="entry name" value="DUF2161"/>
    <property type="match status" value="1"/>
</dbReference>
<evidence type="ECO:0000313" key="1">
    <source>
        <dbReference type="EMBL" id="ORC35707.1"/>
    </source>
</evidence>
<accession>A0A1Y1RZX7</accession>
<dbReference type="OrthoDB" id="9795163at2"/>
<dbReference type="EMBL" id="MWQY01000008">
    <property type="protein sequence ID" value="ORC35707.1"/>
    <property type="molecule type" value="Genomic_DNA"/>
</dbReference>
<proteinExistence type="predicted"/>
<sequence>MQQSPPLRETDLYPPVKAWLEELGYTVRGEAAGLDVAAVIEHDTGEELIAVELKKGLSMKLLAQAVERQDSADGVYLALPAEGSSFPEKLRPYLKLIRRLGLGLLLVRFLSRRVRIDPVLHPGKGGIRRNKRRRWAILREVRGRSGDHTPGGIRGRVVTAYREEALSLALLLKEHGELSPAGCVKLGGPEKAGRILLDNHYSWFEKVRTGVYRLSGGGEAALGEYADIVRLIRKE</sequence>